<dbReference type="Proteomes" id="UP000813461">
    <property type="component" value="Unassembled WGS sequence"/>
</dbReference>
<dbReference type="EMBL" id="JAGMVJ010000009">
    <property type="protein sequence ID" value="KAH7087354.1"/>
    <property type="molecule type" value="Genomic_DNA"/>
</dbReference>
<accession>A0A8K0R8H7</accession>
<keyword evidence="2" id="KW-1185">Reference proteome</keyword>
<comment type="caution">
    <text evidence="1">The sequence shown here is derived from an EMBL/GenBank/DDBJ whole genome shotgun (WGS) entry which is preliminary data.</text>
</comment>
<evidence type="ECO:0000313" key="2">
    <source>
        <dbReference type="Proteomes" id="UP000813461"/>
    </source>
</evidence>
<dbReference type="AlphaFoldDB" id="A0A8K0R8H7"/>
<dbReference type="OrthoDB" id="5229512at2759"/>
<reference evidence="1" key="1">
    <citation type="journal article" date="2021" name="Nat. Commun.">
        <title>Genetic determinants of endophytism in the Arabidopsis root mycobiome.</title>
        <authorList>
            <person name="Mesny F."/>
            <person name="Miyauchi S."/>
            <person name="Thiergart T."/>
            <person name="Pickel B."/>
            <person name="Atanasova L."/>
            <person name="Karlsson M."/>
            <person name="Huettel B."/>
            <person name="Barry K.W."/>
            <person name="Haridas S."/>
            <person name="Chen C."/>
            <person name="Bauer D."/>
            <person name="Andreopoulos W."/>
            <person name="Pangilinan J."/>
            <person name="LaButti K."/>
            <person name="Riley R."/>
            <person name="Lipzen A."/>
            <person name="Clum A."/>
            <person name="Drula E."/>
            <person name="Henrissat B."/>
            <person name="Kohler A."/>
            <person name="Grigoriev I.V."/>
            <person name="Martin F.M."/>
            <person name="Hacquard S."/>
        </authorList>
    </citation>
    <scope>NUCLEOTIDE SEQUENCE</scope>
    <source>
        <strain evidence="1">MPI-SDFR-AT-0120</strain>
    </source>
</reference>
<proteinExistence type="predicted"/>
<organism evidence="1 2">
    <name type="scientific">Paraphoma chrysanthemicola</name>
    <dbReference type="NCBI Taxonomy" id="798071"/>
    <lineage>
        <taxon>Eukaryota</taxon>
        <taxon>Fungi</taxon>
        <taxon>Dikarya</taxon>
        <taxon>Ascomycota</taxon>
        <taxon>Pezizomycotina</taxon>
        <taxon>Dothideomycetes</taxon>
        <taxon>Pleosporomycetidae</taxon>
        <taxon>Pleosporales</taxon>
        <taxon>Pleosporineae</taxon>
        <taxon>Phaeosphaeriaceae</taxon>
        <taxon>Paraphoma</taxon>
    </lineage>
</organism>
<protein>
    <recommendedName>
        <fullName evidence="3">F-box domain-containing protein</fullName>
    </recommendedName>
</protein>
<sequence>MANQLDSSMSTGFPFLNLPPELRNAVYEQITAKIQRKMIKATVSRNHLSDGIHSYVITSVRTTLPVAILATCRLIHNELKAKFERVMKILELDSVRIITAYEGIVTSHSMKPKDAIAVLLNPCRSFLKHNRSRQDPPLHISIASLPGNNTAEAYTVCFLKAIFSKVAETGARADIFFHAPRGVQSFVRRWVTVILLEAHMKIQAGDTTAQRLDNMIDLSEFEDDNEWAELWKLDTRV</sequence>
<evidence type="ECO:0008006" key="3">
    <source>
        <dbReference type="Google" id="ProtNLM"/>
    </source>
</evidence>
<gene>
    <name evidence="1" type="ORF">FB567DRAFT_592037</name>
</gene>
<name>A0A8K0R8H7_9PLEO</name>
<evidence type="ECO:0000313" key="1">
    <source>
        <dbReference type="EMBL" id="KAH7087354.1"/>
    </source>
</evidence>